<name>A0ABX3L0C4_9PAST</name>
<keyword evidence="3" id="KW-1185">Reference proteome</keyword>
<evidence type="ECO:0000313" key="2">
    <source>
        <dbReference type="EMBL" id="OOF70967.1"/>
    </source>
</evidence>
<evidence type="ECO:0000313" key="3">
    <source>
        <dbReference type="Proteomes" id="UP000188820"/>
    </source>
</evidence>
<evidence type="ECO:0000256" key="1">
    <source>
        <dbReference type="ARBA" id="ARBA00023186"/>
    </source>
</evidence>
<proteinExistence type="predicted"/>
<dbReference type="Gene3D" id="1.20.1280.20">
    <property type="entry name" value="HscB, C-terminal domain"/>
    <property type="match status" value="1"/>
</dbReference>
<dbReference type="PANTHER" id="PTHR34227">
    <property type="entry name" value="CHAPERONE PROTEIN YCDY"/>
    <property type="match status" value="1"/>
</dbReference>
<sequence length="201" mass="23538">MVLPERSRMLDLLNEERQFIYQWLGSLLSSELTDEQITCYQVGDFDSLFQFLDELGFHQQIAQIKTALQPQSDLRLELAADFAHCFLLEGSLSAVPYLSAYLEDEALNNALKEIDSWLAHYRLGINRLYNEPCDHISIIISILMKLIDTRSYEEQRRFVKIVLLNWLPQFAKKAAKIRLKTEFYPALISLLVEFIRKDFQE</sequence>
<dbReference type="Gene3D" id="1.20.120.1820">
    <property type="match status" value="1"/>
</dbReference>
<dbReference type="Proteomes" id="UP000188820">
    <property type="component" value="Unassembled WGS sequence"/>
</dbReference>
<protein>
    <submittedName>
        <fullName evidence="2">Molecular chaperone TorD</fullName>
    </submittedName>
</protein>
<dbReference type="InterPro" id="IPR036411">
    <property type="entry name" value="TorD-like_sf"/>
</dbReference>
<dbReference type="Pfam" id="PF02613">
    <property type="entry name" value="Nitrate_red_del"/>
    <property type="match status" value="1"/>
</dbReference>
<accession>A0ABX3L0C4</accession>
<dbReference type="PANTHER" id="PTHR34227:SF11">
    <property type="entry name" value="CHAPERONE PROTEIN TORD"/>
    <property type="match status" value="1"/>
</dbReference>
<dbReference type="InterPro" id="IPR050289">
    <property type="entry name" value="TorD/DmsD_chaperones"/>
</dbReference>
<dbReference type="InterPro" id="IPR036386">
    <property type="entry name" value="HscB_C_sf"/>
</dbReference>
<gene>
    <name evidence="2" type="ORF">BKG89_01605</name>
</gene>
<dbReference type="SUPFAM" id="SSF89155">
    <property type="entry name" value="TorD-like"/>
    <property type="match status" value="1"/>
</dbReference>
<dbReference type="NCBIfam" id="NF003442">
    <property type="entry name" value="PRK04976.1"/>
    <property type="match status" value="1"/>
</dbReference>
<comment type="caution">
    <text evidence="2">The sequence shown here is derived from an EMBL/GenBank/DDBJ whole genome shotgun (WGS) entry which is preliminary data.</text>
</comment>
<dbReference type="InterPro" id="IPR020945">
    <property type="entry name" value="DMSO/NO3_reduct_chaperone"/>
</dbReference>
<reference evidence="2 3" key="1">
    <citation type="submission" date="2016-10" db="EMBL/GenBank/DDBJ databases">
        <title>Rodentibacter gen. nov. and new species.</title>
        <authorList>
            <person name="Christensen H."/>
        </authorList>
    </citation>
    <scope>NUCLEOTIDE SEQUENCE [LARGE SCALE GENOMIC DNA]</scope>
    <source>
        <strain evidence="2 3">1998236014</strain>
    </source>
</reference>
<organism evidence="2 3">
    <name type="scientific">Rodentibacter caecimuris</name>
    <dbReference type="NCBI Taxonomy" id="1796644"/>
    <lineage>
        <taxon>Bacteria</taxon>
        <taxon>Pseudomonadati</taxon>
        <taxon>Pseudomonadota</taxon>
        <taxon>Gammaproteobacteria</taxon>
        <taxon>Pasteurellales</taxon>
        <taxon>Pasteurellaceae</taxon>
        <taxon>Rodentibacter</taxon>
    </lineage>
</organism>
<dbReference type="EMBL" id="MLAA01000005">
    <property type="protein sequence ID" value="OOF70967.1"/>
    <property type="molecule type" value="Genomic_DNA"/>
</dbReference>
<keyword evidence="1" id="KW-0143">Chaperone</keyword>